<dbReference type="Proteomes" id="UP001519287">
    <property type="component" value="Unassembled WGS sequence"/>
</dbReference>
<keyword evidence="2 7" id="KW-0813">Transport</keyword>
<dbReference type="InterPro" id="IPR000515">
    <property type="entry name" value="MetI-like"/>
</dbReference>
<comment type="caution">
    <text evidence="9">The sequence shown here is derived from an EMBL/GenBank/DDBJ whole genome shotgun (WGS) entry which is preliminary data.</text>
</comment>
<dbReference type="InterPro" id="IPR035906">
    <property type="entry name" value="MetI-like_sf"/>
</dbReference>
<comment type="subcellular location">
    <subcellularLocation>
        <location evidence="1 7">Cell membrane</location>
        <topology evidence="1 7">Multi-pass membrane protein</topology>
    </subcellularLocation>
</comment>
<dbReference type="Gene3D" id="1.10.3720.10">
    <property type="entry name" value="MetI-like"/>
    <property type="match status" value="1"/>
</dbReference>
<feature type="transmembrane region" description="Helical" evidence="7">
    <location>
        <begin position="230"/>
        <end position="258"/>
    </location>
</feature>
<sequence>MNFDSGRRLRFVSFWLTAVFSIIIIFPFLFMISNSLKDDSIIYDSIPTIIPRSAISTSVALDYSGSGKSGQELLEQMMKDSTMVLYSIPYERNTDPIYEVKMYGVMDGKTIFYTRAHKAQMRLELDFGIFKASNVNKNVILKNDRYKKSAEKLCYKYDPSGLKMEIPSGSASGHDDEIKSFLIEKYGVEGAVSSITSKTNFFLMLENFKYYVKLPVYMYPQNETIQKYSFFTFIGNTFLVIGWAIVMETIICSITAYGLSRLFKKRVANLLMLFFLATMMVPSISILIPQFMMFKSLGLYNNYWAMLLPFLYPFPYYILLFKGFFDQLPGEIFEAARIDGASEWYNYSRICLQLSKPIIALIALNLFLSNWNDFFWFWMVTEDQKLWTLNVALYNLSKNAMIKPNFMMGLSIITIVPVIFLTMLFSEQIKSSIASSGVKG</sequence>
<evidence type="ECO:0000256" key="4">
    <source>
        <dbReference type="ARBA" id="ARBA00022692"/>
    </source>
</evidence>
<accession>A0ABS4J588</accession>
<evidence type="ECO:0000313" key="9">
    <source>
        <dbReference type="EMBL" id="MBP1994426.1"/>
    </source>
</evidence>
<feature type="transmembrane region" description="Helical" evidence="7">
    <location>
        <begin position="303"/>
        <end position="321"/>
    </location>
</feature>
<dbReference type="EMBL" id="JAGGLB010000025">
    <property type="protein sequence ID" value="MBP1994426.1"/>
    <property type="molecule type" value="Genomic_DNA"/>
</dbReference>
<evidence type="ECO:0000256" key="1">
    <source>
        <dbReference type="ARBA" id="ARBA00004651"/>
    </source>
</evidence>
<dbReference type="RefSeq" id="WP_209976262.1">
    <property type="nucleotide sequence ID" value="NZ_JAGGLB010000025.1"/>
</dbReference>
<dbReference type="PROSITE" id="PS50928">
    <property type="entry name" value="ABC_TM1"/>
    <property type="match status" value="1"/>
</dbReference>
<organism evidence="9 10">
    <name type="scientific">Paenibacillus eucommiae</name>
    <dbReference type="NCBI Taxonomy" id="1355755"/>
    <lineage>
        <taxon>Bacteria</taxon>
        <taxon>Bacillati</taxon>
        <taxon>Bacillota</taxon>
        <taxon>Bacilli</taxon>
        <taxon>Bacillales</taxon>
        <taxon>Paenibacillaceae</taxon>
        <taxon>Paenibacillus</taxon>
    </lineage>
</organism>
<keyword evidence="6 7" id="KW-0472">Membrane</keyword>
<keyword evidence="3" id="KW-1003">Cell membrane</keyword>
<name>A0ABS4J588_9BACL</name>
<feature type="transmembrane region" description="Helical" evidence="7">
    <location>
        <begin position="406"/>
        <end position="425"/>
    </location>
</feature>
<dbReference type="Pfam" id="PF00528">
    <property type="entry name" value="BPD_transp_1"/>
    <property type="match status" value="1"/>
</dbReference>
<evidence type="ECO:0000313" key="10">
    <source>
        <dbReference type="Proteomes" id="UP001519287"/>
    </source>
</evidence>
<feature type="domain" description="ABC transmembrane type-1" evidence="8">
    <location>
        <begin position="234"/>
        <end position="425"/>
    </location>
</feature>
<protein>
    <submittedName>
        <fullName evidence="9">ABC-type glycerol-3-phosphate transport system permease component</fullName>
    </submittedName>
</protein>
<evidence type="ECO:0000256" key="2">
    <source>
        <dbReference type="ARBA" id="ARBA00022448"/>
    </source>
</evidence>
<feature type="transmembrane region" description="Helical" evidence="7">
    <location>
        <begin position="358"/>
        <end position="379"/>
    </location>
</feature>
<dbReference type="SUPFAM" id="SSF161098">
    <property type="entry name" value="MetI-like"/>
    <property type="match status" value="1"/>
</dbReference>
<keyword evidence="10" id="KW-1185">Reference proteome</keyword>
<dbReference type="CDD" id="cd06261">
    <property type="entry name" value="TM_PBP2"/>
    <property type="match status" value="1"/>
</dbReference>
<proteinExistence type="inferred from homology"/>
<evidence type="ECO:0000256" key="6">
    <source>
        <dbReference type="ARBA" id="ARBA00023136"/>
    </source>
</evidence>
<evidence type="ECO:0000259" key="8">
    <source>
        <dbReference type="PROSITE" id="PS50928"/>
    </source>
</evidence>
<dbReference type="PANTHER" id="PTHR43744:SF12">
    <property type="entry name" value="ABC TRANSPORTER PERMEASE PROTEIN MG189-RELATED"/>
    <property type="match status" value="1"/>
</dbReference>
<keyword evidence="4 7" id="KW-0812">Transmembrane</keyword>
<gene>
    <name evidence="9" type="ORF">J2Z66_006062</name>
</gene>
<reference evidence="9 10" key="1">
    <citation type="submission" date="2021-03" db="EMBL/GenBank/DDBJ databases">
        <title>Genomic Encyclopedia of Type Strains, Phase IV (KMG-IV): sequencing the most valuable type-strain genomes for metagenomic binning, comparative biology and taxonomic classification.</title>
        <authorList>
            <person name="Goeker M."/>
        </authorList>
    </citation>
    <scope>NUCLEOTIDE SEQUENCE [LARGE SCALE GENOMIC DNA]</scope>
    <source>
        <strain evidence="9 10">DSM 26048</strain>
    </source>
</reference>
<keyword evidence="5 7" id="KW-1133">Transmembrane helix</keyword>
<comment type="similarity">
    <text evidence="7">Belongs to the binding-protein-dependent transport system permease family.</text>
</comment>
<evidence type="ECO:0000256" key="5">
    <source>
        <dbReference type="ARBA" id="ARBA00022989"/>
    </source>
</evidence>
<feature type="transmembrane region" description="Helical" evidence="7">
    <location>
        <begin position="270"/>
        <end position="291"/>
    </location>
</feature>
<feature type="transmembrane region" description="Helical" evidence="7">
    <location>
        <begin position="12"/>
        <end position="32"/>
    </location>
</feature>
<dbReference type="PANTHER" id="PTHR43744">
    <property type="entry name" value="ABC TRANSPORTER PERMEASE PROTEIN MG189-RELATED-RELATED"/>
    <property type="match status" value="1"/>
</dbReference>
<evidence type="ECO:0000256" key="7">
    <source>
        <dbReference type="RuleBase" id="RU363032"/>
    </source>
</evidence>
<evidence type="ECO:0000256" key="3">
    <source>
        <dbReference type="ARBA" id="ARBA00022475"/>
    </source>
</evidence>